<dbReference type="AlphaFoldDB" id="A0A6H2BVL4"/>
<proteinExistence type="predicted"/>
<reference evidence="1 2" key="2">
    <citation type="submission" date="2020-04" db="EMBL/GenBank/DDBJ databases">
        <authorList>
            <person name="Fomenkov A."/>
            <person name="Anton B.P."/>
            <person name="Roberts R.J."/>
        </authorList>
    </citation>
    <scope>NUCLEOTIDE SEQUENCE [LARGE SCALE GENOMIC DNA]</scope>
    <source>
        <strain evidence="1 2">CCAP 1403/13f</strain>
    </source>
</reference>
<dbReference type="EMBL" id="CP051206">
    <property type="protein sequence ID" value="QJB43006.1"/>
    <property type="molecule type" value="Genomic_DNA"/>
</dbReference>
<dbReference type="RefSeq" id="WP_168694683.1">
    <property type="nucleotide sequence ID" value="NZ_CP051206.1"/>
</dbReference>
<evidence type="ECO:0000313" key="2">
    <source>
        <dbReference type="Proteomes" id="UP000502433"/>
    </source>
</evidence>
<dbReference type="Proteomes" id="UP000502433">
    <property type="component" value="Chromosome"/>
</dbReference>
<evidence type="ECO:0000313" key="1">
    <source>
        <dbReference type="EMBL" id="QJB43006.1"/>
    </source>
</evidence>
<organism evidence="1 2">
    <name type="scientific">Dolichospermum flos-aquae CCAP 1403/13F</name>
    <dbReference type="NCBI Taxonomy" id="315271"/>
    <lineage>
        <taxon>Bacteria</taxon>
        <taxon>Bacillati</taxon>
        <taxon>Cyanobacteriota</taxon>
        <taxon>Cyanophyceae</taxon>
        <taxon>Nostocales</taxon>
        <taxon>Aphanizomenonaceae</taxon>
        <taxon>Dolichospermum</taxon>
    </lineage>
</organism>
<protein>
    <submittedName>
        <fullName evidence="1">Uncharacterized protein</fullName>
    </submittedName>
</protein>
<gene>
    <name evidence="1" type="ORF">HGD76_00860</name>
</gene>
<name>A0A6H2BVL4_DOLFA</name>
<reference evidence="1 2" key="1">
    <citation type="submission" date="2020-04" db="EMBL/GenBank/DDBJ databases">
        <title>Genome-Wide Identification of 5-Methylcytosine Sites in Bacterial Genomes By High-Throughput Sequencing of MspJI Restriction Fragments.</title>
        <authorList>
            <person name="Wu V."/>
        </authorList>
    </citation>
    <scope>NUCLEOTIDE SEQUENCE [LARGE SCALE GENOMIC DNA]</scope>
    <source>
        <strain evidence="1 2">CCAP 1403/13f</strain>
    </source>
</reference>
<accession>A0A6H2BVL4</accession>
<dbReference type="KEGG" id="dfs:HGD76_00860"/>
<sequence>MVACELPQDKDGFNVLINLRKVSPRYFTKYVEIKDELTKLGKQLLPAIC</sequence>